<proteinExistence type="predicted"/>
<protein>
    <submittedName>
        <fullName evidence="1">Uncharacterized protein</fullName>
    </submittedName>
</protein>
<sequence>MKLWQWLLLWGVIIFLMAWCTCGCAQTLSKMDIDYYEITFYRLAESVPEVPVFAFGDTLELKWLQPMTRQKFEEQPDPQIGSRTGELVKLKVPIGEVVWNTLVDTAKVNYAQSVYLKAGWWEVAVKVVDKNGKYSKESNPAQFAVITTAPMVPVLLEIKVKKE</sequence>
<gene>
    <name evidence="1" type="ORF">DRH29_04165</name>
</gene>
<reference evidence="1 2" key="1">
    <citation type="submission" date="2018-06" db="EMBL/GenBank/DDBJ databases">
        <title>Extensive metabolic versatility and redundancy in microbially diverse, dynamic hydrothermal sediments.</title>
        <authorList>
            <person name="Dombrowski N."/>
            <person name="Teske A."/>
            <person name="Baker B.J."/>
        </authorList>
    </citation>
    <scope>NUCLEOTIDE SEQUENCE [LARGE SCALE GENOMIC DNA]</scope>
    <source>
        <strain evidence="1">B79_G16</strain>
    </source>
</reference>
<name>A0A420ZBV9_UNCK3</name>
<organism evidence="1 2">
    <name type="scientific">candidate division Kazan bacterium</name>
    <dbReference type="NCBI Taxonomy" id="2202143"/>
    <lineage>
        <taxon>Bacteria</taxon>
        <taxon>Bacteria division Kazan-3B-28</taxon>
    </lineage>
</organism>
<dbReference type="EMBL" id="QMNG01000040">
    <property type="protein sequence ID" value="RLC36633.1"/>
    <property type="molecule type" value="Genomic_DNA"/>
</dbReference>
<dbReference type="AlphaFoldDB" id="A0A420ZBV9"/>
<comment type="caution">
    <text evidence="1">The sequence shown here is derived from an EMBL/GenBank/DDBJ whole genome shotgun (WGS) entry which is preliminary data.</text>
</comment>
<evidence type="ECO:0000313" key="1">
    <source>
        <dbReference type="EMBL" id="RLC36633.1"/>
    </source>
</evidence>
<evidence type="ECO:0000313" key="2">
    <source>
        <dbReference type="Proteomes" id="UP000281261"/>
    </source>
</evidence>
<accession>A0A420ZBV9</accession>
<dbReference type="Proteomes" id="UP000281261">
    <property type="component" value="Unassembled WGS sequence"/>
</dbReference>